<keyword evidence="2" id="KW-0486">Methionine biosynthesis</keyword>
<feature type="active site" evidence="2">
    <location>
        <position position="322"/>
    </location>
</feature>
<dbReference type="InterPro" id="IPR029058">
    <property type="entry name" value="AB_hydrolase_fold"/>
</dbReference>
<evidence type="ECO:0000259" key="3">
    <source>
        <dbReference type="Pfam" id="PF00561"/>
    </source>
</evidence>
<dbReference type="InterPro" id="IPR008220">
    <property type="entry name" value="HAT_MetX-like"/>
</dbReference>
<comment type="caution">
    <text evidence="2">Lacks conserved residue(s) required for the propagation of feature annotation.</text>
</comment>
<dbReference type="Gene3D" id="3.40.50.1820">
    <property type="entry name" value="alpha/beta hydrolase"/>
    <property type="match status" value="1"/>
</dbReference>
<dbReference type="EC" id="2.3.1.31" evidence="2"/>
<keyword evidence="1 2" id="KW-0808">Transferase</keyword>
<accession>A0ABT9VF56</accession>
<dbReference type="GO" id="GO:0004414">
    <property type="term" value="F:homoserine O-acetyltransferase activity"/>
    <property type="evidence" value="ECO:0007669"/>
    <property type="project" value="UniProtKB-EC"/>
</dbReference>
<evidence type="ECO:0000313" key="4">
    <source>
        <dbReference type="EMBL" id="MDQ0159435.1"/>
    </source>
</evidence>
<organism evidence="4 5">
    <name type="scientific">Alkalibacillus salilacus</name>
    <dbReference type="NCBI Taxonomy" id="284582"/>
    <lineage>
        <taxon>Bacteria</taxon>
        <taxon>Bacillati</taxon>
        <taxon>Bacillota</taxon>
        <taxon>Bacilli</taxon>
        <taxon>Bacillales</taxon>
        <taxon>Bacillaceae</taxon>
        <taxon>Alkalibacillus</taxon>
    </lineage>
</organism>
<keyword evidence="2 4" id="KW-0012">Acyltransferase</keyword>
<dbReference type="EMBL" id="JAUSTQ010000004">
    <property type="protein sequence ID" value="MDQ0159435.1"/>
    <property type="molecule type" value="Genomic_DNA"/>
</dbReference>
<dbReference type="Proteomes" id="UP001224359">
    <property type="component" value="Unassembled WGS sequence"/>
</dbReference>
<feature type="active site" description="Nucleophile" evidence="2">
    <location>
        <position position="139"/>
    </location>
</feature>
<dbReference type="PANTHER" id="PTHR32268">
    <property type="entry name" value="HOMOSERINE O-ACETYLTRANSFERASE"/>
    <property type="match status" value="1"/>
</dbReference>
<keyword evidence="2" id="KW-0963">Cytoplasm</keyword>
<feature type="binding site" evidence="2">
    <location>
        <position position="323"/>
    </location>
    <ligand>
        <name>substrate</name>
    </ligand>
</feature>
<dbReference type="Gene3D" id="1.10.1740.110">
    <property type="match status" value="1"/>
</dbReference>
<dbReference type="HAMAP" id="MF_00296">
    <property type="entry name" value="MetX_acyltransf"/>
    <property type="match status" value="1"/>
</dbReference>
<dbReference type="SUPFAM" id="SSF53474">
    <property type="entry name" value="alpha/beta-Hydrolases"/>
    <property type="match status" value="1"/>
</dbReference>
<name>A0ABT9VF56_9BACI</name>
<evidence type="ECO:0000256" key="2">
    <source>
        <dbReference type="HAMAP-Rule" id="MF_00296"/>
    </source>
</evidence>
<comment type="subcellular location">
    <subcellularLocation>
        <location evidence="2">Cytoplasm</location>
    </subcellularLocation>
</comment>
<dbReference type="InterPro" id="IPR000073">
    <property type="entry name" value="AB_hydrolase_1"/>
</dbReference>
<comment type="subunit">
    <text evidence="2">Homodimer.</text>
</comment>
<keyword evidence="5" id="KW-1185">Reference proteome</keyword>
<sequence>MNRVTDRVVIPNVTLESGTFLKEIELVYERAGTKGAPIILVCHALTGNHITVGTEDDPGWWRGLIHEGGYVDLDQYEVITFNTLGGCHGSTGPLSLNPETGRTYGADFPTLTVRDLVEIQFLALKKLGVHQLHAVMGGSLGGMQVLEWAVMYPWFIKAIIPLAVTTQFSDYAIAFNHISAQAIRQDPNWKQGKFPKEGLGLARSIGMITYRSAPLFQSRFNREHDGDQYQVAQYLNHQAEKIAERFDANSYLVLLEAMNSHDLSRGRDDLEQIFFDWQVPVYAFGFQHDLLYPPEEIRQFIQELQAFDQEAHYIHVDTTFGHDGFLVEFDHWGPEVEKVLQQIDK</sequence>
<keyword evidence="2" id="KW-0028">Amino-acid biosynthesis</keyword>
<comment type="similarity">
    <text evidence="2">Belongs to the AB hydrolase superfamily. MetX family.</text>
</comment>
<protein>
    <recommendedName>
        <fullName evidence="2">Homoserine O-acetyltransferase</fullName>
        <shortName evidence="2">HAT</shortName>
        <ecNumber evidence="2">2.3.1.31</ecNumber>
    </recommendedName>
    <alternativeName>
        <fullName evidence="2">Homoserine transacetylase</fullName>
        <shortName evidence="2">HTA</shortName>
    </alternativeName>
</protein>
<comment type="caution">
    <text evidence="4">The sequence shown here is derived from an EMBL/GenBank/DDBJ whole genome shotgun (WGS) entry which is preliminary data.</text>
</comment>
<dbReference type="RefSeq" id="WP_306975911.1">
    <property type="nucleotide sequence ID" value="NZ_JAUSTQ010000004.1"/>
</dbReference>
<comment type="pathway">
    <text evidence="2">Amino-acid biosynthesis; L-methionine biosynthesis via de novo pathway; O-acetyl-L-homoserine from L-homoserine: step 1/1.</text>
</comment>
<feature type="binding site" evidence="2">
    <location>
        <position position="203"/>
    </location>
    <ligand>
        <name>substrate</name>
    </ligand>
</feature>
<reference evidence="4 5" key="1">
    <citation type="submission" date="2023-07" db="EMBL/GenBank/DDBJ databases">
        <title>Genomic Encyclopedia of Type Strains, Phase IV (KMG-IV): sequencing the most valuable type-strain genomes for metagenomic binning, comparative biology and taxonomic classification.</title>
        <authorList>
            <person name="Goeker M."/>
        </authorList>
    </citation>
    <scope>NUCLEOTIDE SEQUENCE [LARGE SCALE GENOMIC DNA]</scope>
    <source>
        <strain evidence="4 5">DSM 16460</strain>
    </source>
</reference>
<evidence type="ECO:0000256" key="1">
    <source>
        <dbReference type="ARBA" id="ARBA00022679"/>
    </source>
</evidence>
<dbReference type="PIRSF" id="PIRSF000443">
    <property type="entry name" value="Homoser_Ac_trans"/>
    <property type="match status" value="1"/>
</dbReference>
<evidence type="ECO:0000313" key="5">
    <source>
        <dbReference type="Proteomes" id="UP001224359"/>
    </source>
</evidence>
<comment type="function">
    <text evidence="2">Transfers an acetyl group from acetyl-CoA to L-homoserine, forming acetyl-L-homoserine.</text>
</comment>
<dbReference type="Pfam" id="PF00561">
    <property type="entry name" value="Abhydrolase_1"/>
    <property type="match status" value="1"/>
</dbReference>
<proteinExistence type="inferred from homology"/>
<feature type="active site" evidence="2">
    <location>
        <position position="289"/>
    </location>
</feature>
<comment type="catalytic activity">
    <reaction evidence="2">
        <text>L-homoserine + acetyl-CoA = O-acetyl-L-homoserine + CoA</text>
        <dbReference type="Rhea" id="RHEA:13701"/>
        <dbReference type="ChEBI" id="CHEBI:57287"/>
        <dbReference type="ChEBI" id="CHEBI:57288"/>
        <dbReference type="ChEBI" id="CHEBI:57476"/>
        <dbReference type="ChEBI" id="CHEBI:57716"/>
        <dbReference type="EC" id="2.3.1.31"/>
    </reaction>
</comment>
<gene>
    <name evidence="2" type="primary">metXA</name>
    <name evidence="4" type="ORF">J2S77_001399</name>
</gene>
<dbReference type="PANTHER" id="PTHR32268:SF11">
    <property type="entry name" value="HOMOSERINE O-ACETYLTRANSFERASE"/>
    <property type="match status" value="1"/>
</dbReference>
<feature type="domain" description="AB hydrolase-1" evidence="3">
    <location>
        <begin position="37"/>
        <end position="327"/>
    </location>
</feature>
<dbReference type="NCBIfam" id="NF001209">
    <property type="entry name" value="PRK00175.1"/>
    <property type="match status" value="1"/>
</dbReference>
<dbReference type="NCBIfam" id="TIGR01392">
    <property type="entry name" value="homoserO_Ac_trn"/>
    <property type="match status" value="1"/>
</dbReference>